<feature type="compositionally biased region" description="Basic residues" evidence="1">
    <location>
        <begin position="50"/>
        <end position="63"/>
    </location>
</feature>
<dbReference type="EMBL" id="FNON01000001">
    <property type="protein sequence ID" value="SDW51267.1"/>
    <property type="molecule type" value="Genomic_DNA"/>
</dbReference>
<feature type="region of interest" description="Disordered" evidence="1">
    <location>
        <begin position="1"/>
        <end position="147"/>
    </location>
</feature>
<dbReference type="AlphaFoldDB" id="A0A1H2U5Q1"/>
<feature type="compositionally biased region" description="Pro residues" evidence="1">
    <location>
        <begin position="1"/>
        <end position="10"/>
    </location>
</feature>
<organism evidence="2 3">
    <name type="scientific">Amycolatopsis xylanica</name>
    <dbReference type="NCBI Taxonomy" id="589385"/>
    <lineage>
        <taxon>Bacteria</taxon>
        <taxon>Bacillati</taxon>
        <taxon>Actinomycetota</taxon>
        <taxon>Actinomycetes</taxon>
        <taxon>Pseudonocardiales</taxon>
        <taxon>Pseudonocardiaceae</taxon>
        <taxon>Amycolatopsis</taxon>
    </lineage>
</organism>
<dbReference type="STRING" id="589385.SAMN05421504_101787"/>
<reference evidence="2 3" key="1">
    <citation type="submission" date="2016-10" db="EMBL/GenBank/DDBJ databases">
        <authorList>
            <person name="de Groot N.N."/>
        </authorList>
    </citation>
    <scope>NUCLEOTIDE SEQUENCE [LARGE SCALE GENOMIC DNA]</scope>
    <source>
        <strain evidence="2 3">CPCC 202699</strain>
    </source>
</reference>
<feature type="compositionally biased region" description="Polar residues" evidence="1">
    <location>
        <begin position="213"/>
        <end position="225"/>
    </location>
</feature>
<name>A0A1H2U5Q1_9PSEU</name>
<proteinExistence type="predicted"/>
<accession>A0A1H2U5Q1</accession>
<evidence type="ECO:0000313" key="2">
    <source>
        <dbReference type="EMBL" id="SDW51267.1"/>
    </source>
</evidence>
<feature type="compositionally biased region" description="Low complexity" evidence="1">
    <location>
        <begin position="129"/>
        <end position="141"/>
    </location>
</feature>
<keyword evidence="3" id="KW-1185">Reference proteome</keyword>
<protein>
    <submittedName>
        <fullName evidence="2">Uncharacterized protein</fullName>
    </submittedName>
</protein>
<feature type="compositionally biased region" description="Basic and acidic residues" evidence="1">
    <location>
        <begin position="67"/>
        <end position="83"/>
    </location>
</feature>
<dbReference type="Proteomes" id="UP000199515">
    <property type="component" value="Unassembled WGS sequence"/>
</dbReference>
<sequence>MSLDPPPADPQPRARSRPHASSERTPPVSPGAAIPERLKCPVVLMCPNSPHRHQVPRPRHPRPVRVPPRDRRATRPPRRDPPARQRVHVLLTEPRRRRGRRARRRHTRHRGNPARRCPCSASRRRFSRSRATFASSSVSLSQRHHSGGAAMSGLSVLIMHPALPASVESHMTLETPGWPTRHSGAQRVPGGISGEPQRNPTTVPSVRMDISAATPNTTRPRSGNVHTGCLEIRPQQTQNEARFLDRDTDPGRATSRMHGFRP</sequence>
<feature type="compositionally biased region" description="Basic residues" evidence="1">
    <location>
        <begin position="95"/>
        <end position="113"/>
    </location>
</feature>
<feature type="region of interest" description="Disordered" evidence="1">
    <location>
        <begin position="179"/>
        <end position="262"/>
    </location>
</feature>
<gene>
    <name evidence="2" type="ORF">SAMN05421504_101787</name>
</gene>
<evidence type="ECO:0000256" key="1">
    <source>
        <dbReference type="SAM" id="MobiDB-lite"/>
    </source>
</evidence>
<evidence type="ECO:0000313" key="3">
    <source>
        <dbReference type="Proteomes" id="UP000199515"/>
    </source>
</evidence>